<dbReference type="PROSITE" id="PS50109">
    <property type="entry name" value="HIS_KIN"/>
    <property type="match status" value="1"/>
</dbReference>
<feature type="compositionally biased region" description="Low complexity" evidence="8">
    <location>
        <begin position="649"/>
        <end position="666"/>
    </location>
</feature>
<dbReference type="InterPro" id="IPR003594">
    <property type="entry name" value="HATPase_dom"/>
</dbReference>
<proteinExistence type="predicted"/>
<keyword evidence="5 9" id="KW-0812">Transmembrane</keyword>
<dbReference type="Proteomes" id="UP000306378">
    <property type="component" value="Unassembled WGS sequence"/>
</dbReference>
<organism evidence="11 12">
    <name type="scientific">Nocardia cyriacigeorgica</name>
    <dbReference type="NCBI Taxonomy" id="135487"/>
    <lineage>
        <taxon>Bacteria</taxon>
        <taxon>Bacillati</taxon>
        <taxon>Actinomycetota</taxon>
        <taxon>Actinomycetes</taxon>
        <taxon>Mycobacteriales</taxon>
        <taxon>Nocardiaceae</taxon>
        <taxon>Nocardia</taxon>
    </lineage>
</organism>
<dbReference type="Gene3D" id="6.10.340.10">
    <property type="match status" value="1"/>
</dbReference>
<evidence type="ECO:0000256" key="9">
    <source>
        <dbReference type="SAM" id="Phobius"/>
    </source>
</evidence>
<feature type="compositionally biased region" description="Polar residues" evidence="8">
    <location>
        <begin position="625"/>
        <end position="634"/>
    </location>
</feature>
<feature type="compositionally biased region" description="Low complexity" evidence="8">
    <location>
        <begin position="794"/>
        <end position="804"/>
    </location>
</feature>
<feature type="compositionally biased region" description="Low complexity" evidence="8">
    <location>
        <begin position="1010"/>
        <end position="1023"/>
    </location>
</feature>
<feature type="region of interest" description="Disordered" evidence="8">
    <location>
        <begin position="600"/>
        <end position="1087"/>
    </location>
</feature>
<dbReference type="PANTHER" id="PTHR45436:SF5">
    <property type="entry name" value="SENSOR HISTIDINE KINASE TRCS"/>
    <property type="match status" value="1"/>
</dbReference>
<feature type="compositionally biased region" description="Low complexity" evidence="8">
    <location>
        <begin position="614"/>
        <end position="624"/>
    </location>
</feature>
<dbReference type="CDD" id="cd06225">
    <property type="entry name" value="HAMP"/>
    <property type="match status" value="1"/>
</dbReference>
<name>A0A5R8P0S8_9NOCA</name>
<comment type="catalytic activity">
    <reaction evidence="1">
        <text>ATP + protein L-histidine = ADP + protein N-phospho-L-histidine.</text>
        <dbReference type="EC" id="2.7.13.3"/>
    </reaction>
</comment>
<evidence type="ECO:0000256" key="8">
    <source>
        <dbReference type="SAM" id="MobiDB-lite"/>
    </source>
</evidence>
<evidence type="ECO:0000313" key="12">
    <source>
        <dbReference type="Proteomes" id="UP000306378"/>
    </source>
</evidence>
<keyword evidence="3" id="KW-0597">Phosphoprotein</keyword>
<feature type="compositionally biased region" description="Polar residues" evidence="8">
    <location>
        <begin position="988"/>
        <end position="1005"/>
    </location>
</feature>
<dbReference type="Pfam" id="PF02518">
    <property type="entry name" value="HATPase_c"/>
    <property type="match status" value="1"/>
</dbReference>
<keyword evidence="9" id="KW-0472">Membrane</keyword>
<feature type="compositionally biased region" description="Polar residues" evidence="8">
    <location>
        <begin position="751"/>
        <end position="763"/>
    </location>
</feature>
<dbReference type="InterPro" id="IPR036890">
    <property type="entry name" value="HATPase_C_sf"/>
</dbReference>
<evidence type="ECO:0000313" key="11">
    <source>
        <dbReference type="EMBL" id="TLF82790.1"/>
    </source>
</evidence>
<evidence type="ECO:0000256" key="7">
    <source>
        <dbReference type="ARBA" id="ARBA00022989"/>
    </source>
</evidence>
<accession>A0A5R8P0S8</accession>
<dbReference type="SUPFAM" id="SSF55874">
    <property type="entry name" value="ATPase domain of HSP90 chaperone/DNA topoisomerase II/histidine kinase"/>
    <property type="match status" value="1"/>
</dbReference>
<evidence type="ECO:0000259" key="10">
    <source>
        <dbReference type="PROSITE" id="PS50109"/>
    </source>
</evidence>
<dbReference type="InterPro" id="IPR005467">
    <property type="entry name" value="His_kinase_dom"/>
</dbReference>
<evidence type="ECO:0000256" key="6">
    <source>
        <dbReference type="ARBA" id="ARBA00022777"/>
    </source>
</evidence>
<dbReference type="GO" id="GO:0004673">
    <property type="term" value="F:protein histidine kinase activity"/>
    <property type="evidence" value="ECO:0007669"/>
    <property type="project" value="UniProtKB-EC"/>
</dbReference>
<reference evidence="11 12" key="1">
    <citation type="submission" date="2019-05" db="EMBL/GenBank/DDBJ databases">
        <title>Genomes sequences of two Nocardia cyriacigeorgica environmental isolates, type strains Nocardia asteroides ATCC 19247 and Nocardia cyriacigeorgica DSM 44484.</title>
        <authorList>
            <person name="Vautrin F."/>
            <person name="Bergeron E."/>
            <person name="Dubost A."/>
            <person name="Abrouk D."/>
            <person name="Rodriguez Nava V."/>
            <person name="Pujic P."/>
        </authorList>
    </citation>
    <scope>NUCLEOTIDE SEQUENCE [LARGE SCALE GENOMIC DNA]</scope>
    <source>
        <strain evidence="11 12">EML 446</strain>
    </source>
</reference>
<dbReference type="InterPro" id="IPR050428">
    <property type="entry name" value="TCS_sensor_his_kinase"/>
</dbReference>
<dbReference type="SMART" id="SM00387">
    <property type="entry name" value="HATPase_c"/>
    <property type="match status" value="1"/>
</dbReference>
<feature type="transmembrane region" description="Helical" evidence="9">
    <location>
        <begin position="274"/>
        <end position="296"/>
    </location>
</feature>
<gene>
    <name evidence="11" type="ORF">FEK34_02155</name>
</gene>
<feature type="region of interest" description="Disordered" evidence="8">
    <location>
        <begin position="1102"/>
        <end position="1199"/>
    </location>
</feature>
<dbReference type="AlphaFoldDB" id="A0A5R8P0S8"/>
<evidence type="ECO:0000256" key="2">
    <source>
        <dbReference type="ARBA" id="ARBA00012438"/>
    </source>
</evidence>
<feature type="compositionally biased region" description="Gly residues" evidence="8">
    <location>
        <begin position="781"/>
        <end position="793"/>
    </location>
</feature>
<evidence type="ECO:0000256" key="1">
    <source>
        <dbReference type="ARBA" id="ARBA00000085"/>
    </source>
</evidence>
<evidence type="ECO:0000256" key="5">
    <source>
        <dbReference type="ARBA" id="ARBA00022692"/>
    </source>
</evidence>
<evidence type="ECO:0000256" key="4">
    <source>
        <dbReference type="ARBA" id="ARBA00022679"/>
    </source>
</evidence>
<sequence length="1199" mass="124919">MPLAVAVGLGVSKISSEWSEANRLASAADNVEVIPVVTGLSAATSTVAGSQVINIGGRSLVTEENLVDLDKAIAGAEGAVGELSDLPSAQQPLQEMIDLAKQVRAQGLTPTPLSPTEAAAEIDRYRGAGVRAVEQIVTQVSDPVIDEAKLRLVDSLNTRASMVGEIVGVADYLRDRETGLQTYLVANNTERALLNLLAQRFPANDRNIQDLRTGVETRAAMIQGPEAQAGQLPLGEARQSILSSLDTTEALVAMATDDIVGGVRDLADNARSDAIMYSVVVLLTILAALLLAVFVARSMIVPLHRLRLAALRVAESDLPHEVAQLRNGASPEEVPLEPMPIRSEEEIGQLARAVDDIHGQALRLASDQAQMRTQVNDMFETLARRSKSLVDHQLTLIEAMEYDEKDPRLLENLFRLDHLAARMRRNGDNLLILAGTKQRRAKSAPVEIADVLRAAISEVEDYERVKLGATPRGSLKEPAASDLAHLFAELLDNALRASPPETDVKFTFAQAHDQGLLIEVADRGIGMPPSEMAEINRRLETTAEPGPDTARHMGLFVVGRLAERHGLTVRLRPTFDTARDPGVTVTVHVPVGLIVADKSGSGPLVPQPSPAPAGGPQRPSAPSSMQMRSVSRTPGGNVMVTVDPGVSGPIPASAEDRAAAAGAPATPGGGLPQRQPGSAMASGLRGEAEQSGATLRPAPGQQGTGPQRGKLAAAAMPKRSVVPGGPVPPRPGGPQAERPAAAPPPRDPNTGLPQRQPGSNGVPQPTGGLPQREAGPAAQPGAGGGLPQRGPGGLPQRQPGQAGPSGLPQREPGQSGLAPREAGPSGLPQREPAAGGLPQREAGSTGLPQREPSVGGLPQREAGSTGLPQREPAAGGLHREAGPSGLPQREPAAGGLPQRDAGPSGLPQRAPGQNGPAPREAGPGGLPQREPGQSGLPQRQSAAAQSGEIEAVGAPANGSAQPGLPARRPEVTQRHTELPQRQMDLPQRASTELPQRQTDLPSRSTGPGGLPQRQPGGAGLPQRVENAPGVGLPQREGAGRPANGDANGSGENGRDRGRHSYRANPERTASFFQTRLQPAEESGSVMGGTPIFAEMMSAWLADPNSDRSQTAASFESPGDEGWQAAQRASEAKPTATTAAGLPQRNPGGRLVPGAVSGAVDRAPRRDPESIRSSLSRHQQGVRDGRAMKAMNLTGDKGDR</sequence>
<comment type="caution">
    <text evidence="11">The sequence shown here is derived from an EMBL/GenBank/DDBJ whole genome shotgun (WGS) entry which is preliminary data.</text>
</comment>
<dbReference type="Gene3D" id="3.30.565.10">
    <property type="entry name" value="Histidine kinase-like ATPase, C-terminal domain"/>
    <property type="match status" value="1"/>
</dbReference>
<dbReference type="PANTHER" id="PTHR45436">
    <property type="entry name" value="SENSOR HISTIDINE KINASE YKOH"/>
    <property type="match status" value="1"/>
</dbReference>
<dbReference type="GO" id="GO:0000160">
    <property type="term" value="P:phosphorelay signal transduction system"/>
    <property type="evidence" value="ECO:0007669"/>
    <property type="project" value="TreeGrafter"/>
</dbReference>
<dbReference type="EMBL" id="VBUT01000001">
    <property type="protein sequence ID" value="TLF82790.1"/>
    <property type="molecule type" value="Genomic_DNA"/>
</dbReference>
<dbReference type="GO" id="GO:0005886">
    <property type="term" value="C:plasma membrane"/>
    <property type="evidence" value="ECO:0007669"/>
    <property type="project" value="TreeGrafter"/>
</dbReference>
<feature type="domain" description="Histidine kinase" evidence="10">
    <location>
        <begin position="483"/>
        <end position="593"/>
    </location>
</feature>
<dbReference type="EC" id="2.7.13.3" evidence="2"/>
<protein>
    <recommendedName>
        <fullName evidence="2">histidine kinase</fullName>
        <ecNumber evidence="2">2.7.13.3</ecNumber>
    </recommendedName>
</protein>
<keyword evidence="6" id="KW-0418">Kinase</keyword>
<feature type="compositionally biased region" description="Polar residues" evidence="8">
    <location>
        <begin position="935"/>
        <end position="944"/>
    </location>
</feature>
<evidence type="ECO:0000256" key="3">
    <source>
        <dbReference type="ARBA" id="ARBA00022553"/>
    </source>
</evidence>
<keyword evidence="7 9" id="KW-1133">Transmembrane helix</keyword>
<keyword evidence="4" id="KW-0808">Transferase</keyword>
<feature type="compositionally biased region" description="Basic and acidic residues" evidence="8">
    <location>
        <begin position="967"/>
        <end position="978"/>
    </location>
</feature>